<keyword evidence="4" id="KW-1185">Reference proteome</keyword>
<feature type="compositionally biased region" description="Basic and acidic residues" evidence="2">
    <location>
        <begin position="58"/>
        <end position="68"/>
    </location>
</feature>
<feature type="compositionally biased region" description="Basic residues" evidence="2">
    <location>
        <begin position="126"/>
        <end position="137"/>
    </location>
</feature>
<dbReference type="RefSeq" id="WP_011697108.1">
    <property type="nucleotide sequence ID" value="NC_008554.1"/>
</dbReference>
<dbReference type="InParanoid" id="A0LET3"/>
<organism evidence="3 4">
    <name type="scientific">Syntrophobacter fumaroxidans (strain DSM 10017 / MPOB)</name>
    <dbReference type="NCBI Taxonomy" id="335543"/>
    <lineage>
        <taxon>Bacteria</taxon>
        <taxon>Pseudomonadati</taxon>
        <taxon>Thermodesulfobacteriota</taxon>
        <taxon>Syntrophobacteria</taxon>
        <taxon>Syntrophobacterales</taxon>
        <taxon>Syntrophobacteraceae</taxon>
        <taxon>Syntrophobacter</taxon>
    </lineage>
</organism>
<dbReference type="Pfam" id="PF05443">
    <property type="entry name" value="ROS_MUCR"/>
    <property type="match status" value="1"/>
</dbReference>
<dbReference type="HOGENOM" id="CLU_106247_3_0_7"/>
<gene>
    <name evidence="3" type="ordered locus">Sfum_0234</name>
</gene>
<sequence length="181" mass="19824">MSKKLLEITAEIVQAQATVGKMSPEEIELTLVRTFATLQRMQTAEDGGKPLDPGAPCEDSRLEDRTGDKGGPMDSIQENKVVCLECGVEMRQLTAKHLGSHNLNPREYKRKWGLPLKQSLSAKSLSKARSKAARKRGLPANLVKFQEERKRKKAEASRAAAPQGQRPGEGKKTGGPPKPVE</sequence>
<evidence type="ECO:0000313" key="4">
    <source>
        <dbReference type="Proteomes" id="UP000001784"/>
    </source>
</evidence>
<evidence type="ECO:0000256" key="1">
    <source>
        <dbReference type="ARBA" id="ARBA00007031"/>
    </source>
</evidence>
<dbReference type="EMBL" id="CP000478">
    <property type="protein sequence ID" value="ABK15935.1"/>
    <property type="molecule type" value="Genomic_DNA"/>
</dbReference>
<dbReference type="GO" id="GO:0006355">
    <property type="term" value="P:regulation of DNA-templated transcription"/>
    <property type="evidence" value="ECO:0007669"/>
    <property type="project" value="InterPro"/>
</dbReference>
<proteinExistence type="inferred from homology"/>
<feature type="region of interest" description="Disordered" evidence="2">
    <location>
        <begin position="123"/>
        <end position="181"/>
    </location>
</feature>
<dbReference type="InterPro" id="IPR008807">
    <property type="entry name" value="ROS_MUCR"/>
</dbReference>
<name>A0LET3_SYNFM</name>
<dbReference type="STRING" id="335543.Sfum_0234"/>
<dbReference type="KEGG" id="sfu:Sfum_0234"/>
<evidence type="ECO:0000256" key="2">
    <source>
        <dbReference type="SAM" id="MobiDB-lite"/>
    </source>
</evidence>
<evidence type="ECO:0000313" key="3">
    <source>
        <dbReference type="EMBL" id="ABK15935.1"/>
    </source>
</evidence>
<dbReference type="InterPro" id="IPR041920">
    <property type="entry name" value="ROS/MUCR_sf"/>
</dbReference>
<dbReference type="AlphaFoldDB" id="A0LET3"/>
<dbReference type="Gene3D" id="1.10.10.1550">
    <property type="entry name" value="ROS/MUCR transcriptional regulator protein"/>
    <property type="match status" value="1"/>
</dbReference>
<dbReference type="GO" id="GO:0003677">
    <property type="term" value="F:DNA binding"/>
    <property type="evidence" value="ECO:0007669"/>
    <property type="project" value="InterPro"/>
</dbReference>
<reference evidence="3 4" key="1">
    <citation type="submission" date="2006-10" db="EMBL/GenBank/DDBJ databases">
        <title>Complete sequence of Syntrophobacter fumaroxidans MPOB.</title>
        <authorList>
            <consortium name="US DOE Joint Genome Institute"/>
            <person name="Copeland A."/>
            <person name="Lucas S."/>
            <person name="Lapidus A."/>
            <person name="Barry K."/>
            <person name="Detter J.C."/>
            <person name="Glavina del Rio T."/>
            <person name="Hammon N."/>
            <person name="Israni S."/>
            <person name="Pitluck S."/>
            <person name="Goltsman E.G."/>
            <person name="Martinez M."/>
            <person name="Schmutz J."/>
            <person name="Larimer F."/>
            <person name="Land M."/>
            <person name="Hauser L."/>
            <person name="Kyrpides N."/>
            <person name="Kim E."/>
            <person name="Boone D.R."/>
            <person name="Brockman F."/>
            <person name="Culley D."/>
            <person name="Ferry J."/>
            <person name="Gunsalus R."/>
            <person name="McInerney M.J."/>
            <person name="Morrison M."/>
            <person name="Plugge C."/>
            <person name="Rohlin L."/>
            <person name="Scholten J."/>
            <person name="Sieber J."/>
            <person name="Stams A.J.M."/>
            <person name="Worm P."/>
            <person name="Henstra A.M."/>
            <person name="Richardson P."/>
        </authorList>
    </citation>
    <scope>NUCLEOTIDE SEQUENCE [LARGE SCALE GENOMIC DNA]</scope>
    <source>
        <strain evidence="4">DSM 10017 / MPOB</strain>
    </source>
</reference>
<feature type="region of interest" description="Disordered" evidence="2">
    <location>
        <begin position="43"/>
        <end position="76"/>
    </location>
</feature>
<dbReference type="GO" id="GO:0008270">
    <property type="term" value="F:zinc ion binding"/>
    <property type="evidence" value="ECO:0007669"/>
    <property type="project" value="InterPro"/>
</dbReference>
<protein>
    <submittedName>
        <fullName evidence="3">Transcriptional regulator, MucR family</fullName>
    </submittedName>
</protein>
<dbReference type="eggNOG" id="COG4957">
    <property type="taxonomic scope" value="Bacteria"/>
</dbReference>
<accession>A0LET3</accession>
<comment type="similarity">
    <text evidence="1">Belongs to the ros/MucR family.</text>
</comment>
<dbReference type="Proteomes" id="UP000001784">
    <property type="component" value="Chromosome"/>
</dbReference>
<dbReference type="OrthoDB" id="9809693at2"/>